<proteinExistence type="predicted"/>
<organism evidence="1 2">
    <name type="scientific">Aerococcus viridans</name>
    <dbReference type="NCBI Taxonomy" id="1377"/>
    <lineage>
        <taxon>Bacteria</taxon>
        <taxon>Bacillati</taxon>
        <taxon>Bacillota</taxon>
        <taxon>Bacilli</taxon>
        <taxon>Lactobacillales</taxon>
        <taxon>Aerococcaceae</taxon>
        <taxon>Aerococcus</taxon>
    </lineage>
</organism>
<evidence type="ECO:0000313" key="1">
    <source>
        <dbReference type="EMBL" id="PMC80457.1"/>
    </source>
</evidence>
<dbReference type="EMBL" id="PNHQ01000002">
    <property type="protein sequence ID" value="PMC80457.1"/>
    <property type="molecule type" value="Genomic_DNA"/>
</dbReference>
<protein>
    <submittedName>
        <fullName evidence="1">Uncharacterized protein</fullName>
    </submittedName>
</protein>
<name>A0A2N6UFX4_9LACT</name>
<accession>A0A2N6UFX4</accession>
<dbReference type="Proteomes" id="UP000235701">
    <property type="component" value="Unassembled WGS sequence"/>
</dbReference>
<dbReference type="AlphaFoldDB" id="A0A2N6UFX4"/>
<comment type="caution">
    <text evidence="1">The sequence shown here is derived from an EMBL/GenBank/DDBJ whole genome shotgun (WGS) entry which is preliminary data.</text>
</comment>
<dbReference type="RefSeq" id="WP_102198732.1">
    <property type="nucleotide sequence ID" value="NZ_PNHQ01000002.1"/>
</dbReference>
<gene>
    <name evidence="1" type="ORF">CJ191_01225</name>
</gene>
<sequence>MKIKNGQDLYIVSNADSQETELITDSEKKAIDYINKQLKEEYGFTQEMIDELYEDDEVGEYYLLDCAPFKE</sequence>
<evidence type="ECO:0000313" key="2">
    <source>
        <dbReference type="Proteomes" id="UP000235701"/>
    </source>
</evidence>
<keyword evidence="2" id="KW-1185">Reference proteome</keyword>
<reference evidence="1 2" key="1">
    <citation type="submission" date="2017-09" db="EMBL/GenBank/DDBJ databases">
        <title>Bacterial strain isolated from the female urinary microbiota.</title>
        <authorList>
            <person name="Thomas-White K."/>
            <person name="Kumar N."/>
            <person name="Forster S."/>
            <person name="Putonti C."/>
            <person name="Lawley T."/>
            <person name="Wolfe A.J."/>
        </authorList>
    </citation>
    <scope>NUCLEOTIDE SEQUENCE [LARGE SCALE GENOMIC DNA]</scope>
    <source>
        <strain evidence="1 2">UMB0240</strain>
    </source>
</reference>